<dbReference type="NCBIfam" id="TIGR02937">
    <property type="entry name" value="sigma70-ECF"/>
    <property type="match status" value="1"/>
</dbReference>
<dbReference type="GO" id="GO:0006352">
    <property type="term" value="P:DNA-templated transcription initiation"/>
    <property type="evidence" value="ECO:0007669"/>
    <property type="project" value="InterPro"/>
</dbReference>
<dbReference type="KEGG" id="chya:V22_26700"/>
<dbReference type="Pfam" id="PF04542">
    <property type="entry name" value="Sigma70_r2"/>
    <property type="match status" value="1"/>
</dbReference>
<gene>
    <name evidence="5" type="ORF">V22_26700</name>
</gene>
<organism evidence="5 6">
    <name type="scientific">Calycomorphotria hydatis</name>
    <dbReference type="NCBI Taxonomy" id="2528027"/>
    <lineage>
        <taxon>Bacteria</taxon>
        <taxon>Pseudomonadati</taxon>
        <taxon>Planctomycetota</taxon>
        <taxon>Planctomycetia</taxon>
        <taxon>Planctomycetales</taxon>
        <taxon>Planctomycetaceae</taxon>
        <taxon>Calycomorphotria</taxon>
    </lineage>
</organism>
<dbReference type="OrthoDB" id="9782703at2"/>
<dbReference type="PANTHER" id="PTHR43133:SF51">
    <property type="entry name" value="RNA POLYMERASE SIGMA FACTOR"/>
    <property type="match status" value="1"/>
</dbReference>
<reference evidence="5 6" key="1">
    <citation type="submission" date="2019-02" db="EMBL/GenBank/DDBJ databases">
        <title>Deep-cultivation of Planctomycetes and their phenomic and genomic characterization uncovers novel biology.</title>
        <authorList>
            <person name="Wiegand S."/>
            <person name="Jogler M."/>
            <person name="Boedeker C."/>
            <person name="Pinto D."/>
            <person name="Vollmers J."/>
            <person name="Rivas-Marin E."/>
            <person name="Kohn T."/>
            <person name="Peeters S.H."/>
            <person name="Heuer A."/>
            <person name="Rast P."/>
            <person name="Oberbeckmann S."/>
            <person name="Bunk B."/>
            <person name="Jeske O."/>
            <person name="Meyerdierks A."/>
            <person name="Storesund J.E."/>
            <person name="Kallscheuer N."/>
            <person name="Luecker S."/>
            <person name="Lage O.M."/>
            <person name="Pohl T."/>
            <person name="Merkel B.J."/>
            <person name="Hornburger P."/>
            <person name="Mueller R.-W."/>
            <person name="Bruemmer F."/>
            <person name="Labrenz M."/>
            <person name="Spormann A.M."/>
            <person name="Op den Camp H."/>
            <person name="Overmann J."/>
            <person name="Amann R."/>
            <person name="Jetten M.S.M."/>
            <person name="Mascher T."/>
            <person name="Medema M.H."/>
            <person name="Devos D.P."/>
            <person name="Kaster A.-K."/>
            <person name="Ovreas L."/>
            <person name="Rohde M."/>
            <person name="Galperin M.Y."/>
            <person name="Jogler C."/>
        </authorList>
    </citation>
    <scope>NUCLEOTIDE SEQUENCE [LARGE SCALE GENOMIC DNA]</scope>
    <source>
        <strain evidence="5 6">V22</strain>
    </source>
</reference>
<evidence type="ECO:0000313" key="6">
    <source>
        <dbReference type="Proteomes" id="UP000319976"/>
    </source>
</evidence>
<evidence type="ECO:0000259" key="4">
    <source>
        <dbReference type="Pfam" id="PF04542"/>
    </source>
</evidence>
<dbReference type="PANTHER" id="PTHR43133">
    <property type="entry name" value="RNA POLYMERASE ECF-TYPE SIGMA FACTO"/>
    <property type="match status" value="1"/>
</dbReference>
<dbReference type="GO" id="GO:0016987">
    <property type="term" value="F:sigma factor activity"/>
    <property type="evidence" value="ECO:0007669"/>
    <property type="project" value="UniProtKB-KW"/>
</dbReference>
<keyword evidence="1" id="KW-0805">Transcription regulation</keyword>
<dbReference type="InterPro" id="IPR014284">
    <property type="entry name" value="RNA_pol_sigma-70_dom"/>
</dbReference>
<name>A0A517TAL6_9PLAN</name>
<keyword evidence="3" id="KW-0804">Transcription</keyword>
<evidence type="ECO:0000256" key="3">
    <source>
        <dbReference type="ARBA" id="ARBA00023163"/>
    </source>
</evidence>
<dbReference type="SUPFAM" id="SSF88946">
    <property type="entry name" value="Sigma2 domain of RNA polymerase sigma factors"/>
    <property type="match status" value="1"/>
</dbReference>
<evidence type="ECO:0000256" key="2">
    <source>
        <dbReference type="ARBA" id="ARBA00023082"/>
    </source>
</evidence>
<proteinExistence type="predicted"/>
<dbReference type="AlphaFoldDB" id="A0A517TAL6"/>
<protein>
    <submittedName>
        <fullName evidence="5">RNA polymerase sigma factor</fullName>
    </submittedName>
</protein>
<keyword evidence="2" id="KW-0731">Sigma factor</keyword>
<evidence type="ECO:0000256" key="1">
    <source>
        <dbReference type="ARBA" id="ARBA00023015"/>
    </source>
</evidence>
<feature type="domain" description="RNA polymerase sigma-70 region 2" evidence="4">
    <location>
        <begin position="37"/>
        <end position="96"/>
    </location>
</feature>
<accession>A0A517TAL6</accession>
<dbReference type="Proteomes" id="UP000319976">
    <property type="component" value="Chromosome"/>
</dbReference>
<evidence type="ECO:0000313" key="5">
    <source>
        <dbReference type="EMBL" id="QDT65417.1"/>
    </source>
</evidence>
<dbReference type="EMBL" id="CP036316">
    <property type="protein sequence ID" value="QDT65417.1"/>
    <property type="molecule type" value="Genomic_DNA"/>
</dbReference>
<dbReference type="InterPro" id="IPR013325">
    <property type="entry name" value="RNA_pol_sigma_r2"/>
</dbReference>
<dbReference type="RefSeq" id="WP_145263397.1">
    <property type="nucleotide sequence ID" value="NZ_CP036316.1"/>
</dbReference>
<dbReference type="Gene3D" id="1.10.1740.10">
    <property type="match status" value="1"/>
</dbReference>
<keyword evidence="6" id="KW-1185">Reference proteome</keyword>
<dbReference type="InterPro" id="IPR039425">
    <property type="entry name" value="RNA_pol_sigma-70-like"/>
</dbReference>
<dbReference type="InterPro" id="IPR007627">
    <property type="entry name" value="RNA_pol_sigma70_r2"/>
</dbReference>
<sequence length="193" mass="21911">MLESSFSPQFNEQPASGKVQSERHLLFTKELAASYWRVYGCILSIVPDRNDADDVMQEVGILLWQKFDQFELGTSFTKWACTIAFHTSRSFARKKRQHTGVALSDETLRKLAVAHSGVSELLELRRMHLASCVSQLADKDRKFLLTCESRHGSVADMARDAKVPAHRLYKKLNRLRQNIADCIRRSLGGGDEI</sequence>